<keyword evidence="2" id="KW-0812">Transmembrane</keyword>
<proteinExistence type="predicted"/>
<organism evidence="3 4">
    <name type="scientific">Natrarchaeobius chitinivorans</name>
    <dbReference type="NCBI Taxonomy" id="1679083"/>
    <lineage>
        <taxon>Archaea</taxon>
        <taxon>Methanobacteriati</taxon>
        <taxon>Methanobacteriota</taxon>
        <taxon>Stenosarchaea group</taxon>
        <taxon>Halobacteria</taxon>
        <taxon>Halobacteriales</taxon>
        <taxon>Natrialbaceae</taxon>
        <taxon>Natrarchaeobius</taxon>
    </lineage>
</organism>
<keyword evidence="2" id="KW-0472">Membrane</keyword>
<feature type="transmembrane region" description="Helical" evidence="2">
    <location>
        <begin position="25"/>
        <end position="44"/>
    </location>
</feature>
<feature type="compositionally biased region" description="Basic and acidic residues" evidence="1">
    <location>
        <begin position="336"/>
        <end position="349"/>
    </location>
</feature>
<feature type="transmembrane region" description="Helical" evidence="2">
    <location>
        <begin position="125"/>
        <end position="154"/>
    </location>
</feature>
<feature type="transmembrane region" description="Helical" evidence="2">
    <location>
        <begin position="74"/>
        <end position="104"/>
    </location>
</feature>
<gene>
    <name evidence="3" type="ORF">EA472_12475</name>
</gene>
<feature type="transmembrane region" description="Helical" evidence="2">
    <location>
        <begin position="215"/>
        <end position="232"/>
    </location>
</feature>
<comment type="caution">
    <text evidence="3">The sequence shown here is derived from an EMBL/GenBank/DDBJ whole genome shotgun (WGS) entry which is preliminary data.</text>
</comment>
<keyword evidence="2" id="KW-1133">Transmembrane helix</keyword>
<protein>
    <recommendedName>
        <fullName evidence="5">Glycerophosphoryl diester phosphodiesterase membrane domain-containing protein</fullName>
    </recommendedName>
</protein>
<feature type="region of interest" description="Disordered" evidence="1">
    <location>
        <begin position="319"/>
        <end position="382"/>
    </location>
</feature>
<feature type="compositionally biased region" description="Basic and acidic residues" evidence="1">
    <location>
        <begin position="319"/>
        <end position="328"/>
    </location>
</feature>
<dbReference type="EMBL" id="REFZ01000007">
    <property type="protein sequence ID" value="RQH00026.1"/>
    <property type="molecule type" value="Genomic_DNA"/>
</dbReference>
<accession>A0A3N6PLX2</accession>
<feature type="transmembrane region" description="Helical" evidence="2">
    <location>
        <begin position="238"/>
        <end position="259"/>
    </location>
</feature>
<dbReference type="AlphaFoldDB" id="A0A3N6PLX2"/>
<feature type="compositionally biased region" description="Acidic residues" evidence="1">
    <location>
        <begin position="350"/>
        <end position="376"/>
    </location>
</feature>
<dbReference type="InterPro" id="IPR055966">
    <property type="entry name" value="DUF7544"/>
</dbReference>
<dbReference type="OrthoDB" id="137652at2157"/>
<sequence length="382" mass="42439">MDAVDDLSDAIDVTRNLLLPIRAKLWLKLAVVVFFVGGMGMSGGTPPTGDVTMFAENVPGDVADEGLDAIPEDVLLIAGAIIVVVLVLWLLFALLGALMEFVFIESLRSNEVHIRRYAKENLGRGLRLFGFRLVLGLAAFSVVVVPLVFLFLSAPDVETVVGSLLLLALFWIAVFLVYAVVMRFTSEFVAPIMLLESRGVLDGWRRFLSTFKANWSEYVVYLLLVWILQLVINFAAGILILFAAIIVAIPFVIIGIGLLALGDVGLWLAIPVAIVAFLLILLVVALIETPIRSYFQYYALLLLGDTDAELDLIPEQRAEVRSDGGESVDRDDEPPTGDRWDDEARRDDGEDRWDDDTDSSYWDEPDEGSDWDDDRDDRDRGW</sequence>
<evidence type="ECO:0000256" key="1">
    <source>
        <dbReference type="SAM" id="MobiDB-lite"/>
    </source>
</evidence>
<evidence type="ECO:0000313" key="3">
    <source>
        <dbReference type="EMBL" id="RQH00026.1"/>
    </source>
</evidence>
<dbReference type="Pfam" id="PF24400">
    <property type="entry name" value="DUF7544"/>
    <property type="match status" value="1"/>
</dbReference>
<name>A0A3N6PLX2_NATCH</name>
<dbReference type="Proteomes" id="UP000281431">
    <property type="component" value="Unassembled WGS sequence"/>
</dbReference>
<keyword evidence="4" id="KW-1185">Reference proteome</keyword>
<evidence type="ECO:0008006" key="5">
    <source>
        <dbReference type="Google" id="ProtNLM"/>
    </source>
</evidence>
<reference evidence="3 4" key="1">
    <citation type="submission" date="2018-10" db="EMBL/GenBank/DDBJ databases">
        <title>Natrarchaeobius chitinivorans gen. nov., sp. nov., and Natrarchaeobius haloalkaliphilus sp. nov., alkaliphilic, chitin-utilizing haloarchaea from hypersaline alkaline lakes.</title>
        <authorList>
            <person name="Sorokin D.Y."/>
            <person name="Elcheninov A.G."/>
            <person name="Kostrikina N.A."/>
            <person name="Bale N.J."/>
            <person name="Sinninghe Damste J.S."/>
            <person name="Khijniak T.V."/>
            <person name="Kublanov I.V."/>
            <person name="Toshchakov S.V."/>
        </authorList>
    </citation>
    <scope>NUCLEOTIDE SEQUENCE [LARGE SCALE GENOMIC DNA]</scope>
    <source>
        <strain evidence="3 4">AArcht7</strain>
    </source>
</reference>
<evidence type="ECO:0000313" key="4">
    <source>
        <dbReference type="Proteomes" id="UP000281431"/>
    </source>
</evidence>
<feature type="transmembrane region" description="Helical" evidence="2">
    <location>
        <begin position="160"/>
        <end position="181"/>
    </location>
</feature>
<evidence type="ECO:0000256" key="2">
    <source>
        <dbReference type="SAM" id="Phobius"/>
    </source>
</evidence>
<feature type="transmembrane region" description="Helical" evidence="2">
    <location>
        <begin position="266"/>
        <end position="287"/>
    </location>
</feature>